<organism evidence="3 4">
    <name type="scientific">Caballeronia terrestris</name>
    <dbReference type="NCBI Taxonomy" id="1226301"/>
    <lineage>
        <taxon>Bacteria</taxon>
        <taxon>Pseudomonadati</taxon>
        <taxon>Pseudomonadota</taxon>
        <taxon>Betaproteobacteria</taxon>
        <taxon>Burkholderiales</taxon>
        <taxon>Burkholderiaceae</taxon>
        <taxon>Caballeronia</taxon>
    </lineage>
</organism>
<evidence type="ECO:0000256" key="1">
    <source>
        <dbReference type="ARBA" id="ARBA00022737"/>
    </source>
</evidence>
<proteinExistence type="predicted"/>
<reference evidence="3" key="1">
    <citation type="submission" date="2016-01" db="EMBL/GenBank/DDBJ databases">
        <authorList>
            <person name="Peeters C."/>
        </authorList>
    </citation>
    <scope>NUCLEOTIDE SEQUENCE [LARGE SCALE GENOMIC DNA]</scope>
    <source>
        <strain evidence="3">LMG 22937</strain>
    </source>
</reference>
<keyword evidence="1" id="KW-0677">Repeat</keyword>
<dbReference type="OrthoDB" id="6309115at2"/>
<dbReference type="Proteomes" id="UP000054925">
    <property type="component" value="Unassembled WGS sequence"/>
</dbReference>
<keyword evidence="4" id="KW-1185">Reference proteome</keyword>
<dbReference type="RefSeq" id="WP_087656332.1">
    <property type="nucleotide sequence ID" value="NZ_FCOL02000010.1"/>
</dbReference>
<dbReference type="PRINTS" id="PR00449">
    <property type="entry name" value="RASTRNSFRMNG"/>
</dbReference>
<name>A0A158HZY1_9BURK</name>
<dbReference type="Gene3D" id="3.40.50.300">
    <property type="entry name" value="P-loop containing nucleotide triphosphate hydrolases"/>
    <property type="match status" value="1"/>
</dbReference>
<dbReference type="EMBL" id="FCOL02000010">
    <property type="protein sequence ID" value="SAL49924.1"/>
    <property type="molecule type" value="Genomic_DNA"/>
</dbReference>
<sequence>MNRMGSKLPDRTGVGFFMETEHDDYHEALQRIQQALATGATEVSLAGLDLERLPRELAALTGLQNLKLSGCEQLQDLSPLAGLTGLQHLDLRWCEQLQNLSPLAGLSRLQYLGLSGCAQVQDLSPLCSLQSLKTLKLNDCSFLDCSPAAQPLASWDRLQQLFANHLTGAPMDLGSRDDHSDDALPRIRAWQVDLLAGEAPNSTVKLFVLGNGRVGKTQICRRFRDDLFDSSIPSTHGISLSQVQLANASNDYPAVTANVWDFGGQDIYLGTHALFLDERAIYVIAWAPQYENTEEAELNGVPMRNRPLVYWLEYVRSLAGLQAPVIVVQTQCDQELDVRPPPLPTEHGFERMRITSSSAMQDDGMEGLELELKRAARYLLGRYGKVRLPSSWVAVGKELRARIGEKTLSRDEFDVLCHAQHGASVPDVVLEYLHRSGQVFWHQGLFGDRLVLDLAWALDGVYAVLERNTSLSVIRSQAGRFSPHLLALLVWHNYGEKEQELFLSLMEQCQICFKVTDDVFVAPALLPTHAAVESDIQQIWRGAAPDATVRLDYPFFTKGW</sequence>
<dbReference type="InterPro" id="IPR027417">
    <property type="entry name" value="P-loop_NTPase"/>
</dbReference>
<dbReference type="SUPFAM" id="SSF52058">
    <property type="entry name" value="L domain-like"/>
    <property type="match status" value="1"/>
</dbReference>
<dbReference type="InterPro" id="IPR032171">
    <property type="entry name" value="COR-A"/>
</dbReference>
<dbReference type="InterPro" id="IPR032675">
    <property type="entry name" value="LRR_dom_sf"/>
</dbReference>
<dbReference type="Pfam" id="PF08477">
    <property type="entry name" value="Roc"/>
    <property type="match status" value="1"/>
</dbReference>
<accession>A0A158HZY1</accession>
<dbReference type="SUPFAM" id="SSF52540">
    <property type="entry name" value="P-loop containing nucleoside triphosphate hydrolases"/>
    <property type="match status" value="1"/>
</dbReference>
<dbReference type="InterPro" id="IPR050715">
    <property type="entry name" value="LRR-SigEffector_domain"/>
</dbReference>
<protein>
    <submittedName>
        <fullName evidence="3">Internalin-A</fullName>
    </submittedName>
</protein>
<evidence type="ECO:0000313" key="4">
    <source>
        <dbReference type="Proteomes" id="UP000054925"/>
    </source>
</evidence>
<evidence type="ECO:0000259" key="2">
    <source>
        <dbReference type="Pfam" id="PF16095"/>
    </source>
</evidence>
<comment type="caution">
    <text evidence="3">The sequence shown here is derived from an EMBL/GenBank/DDBJ whole genome shotgun (WGS) entry which is preliminary data.</text>
</comment>
<dbReference type="AlphaFoldDB" id="A0A158HZY1"/>
<dbReference type="PANTHER" id="PTHR45752">
    <property type="entry name" value="LEUCINE-RICH REPEAT-CONTAINING"/>
    <property type="match status" value="1"/>
</dbReference>
<dbReference type="PANTHER" id="PTHR45752:SF196">
    <property type="entry name" value="GH17740P"/>
    <property type="match status" value="1"/>
</dbReference>
<feature type="domain" description="COR" evidence="2">
    <location>
        <begin position="389"/>
        <end position="526"/>
    </location>
</feature>
<gene>
    <name evidence="3" type="primary">inlA</name>
    <name evidence="3" type="ORF">AWB67_02287</name>
</gene>
<dbReference type="Pfam" id="PF16095">
    <property type="entry name" value="COR-A"/>
    <property type="match status" value="1"/>
</dbReference>
<dbReference type="Gene3D" id="3.80.10.10">
    <property type="entry name" value="Ribonuclease Inhibitor"/>
    <property type="match status" value="1"/>
</dbReference>
<evidence type="ECO:0000313" key="3">
    <source>
        <dbReference type="EMBL" id="SAL49924.1"/>
    </source>
</evidence>